<dbReference type="InterPro" id="IPR016067">
    <property type="entry name" value="S-AdoMet_deCO2ase_core"/>
</dbReference>
<evidence type="ECO:0000256" key="7">
    <source>
        <dbReference type="ARBA" id="ARBA00023239"/>
    </source>
</evidence>
<keyword evidence="7" id="KW-0456">Lyase</keyword>
<evidence type="ECO:0000256" key="1">
    <source>
        <dbReference type="ARBA" id="ARBA00001928"/>
    </source>
</evidence>
<comment type="caution">
    <text evidence="10">The sequence shown here is derived from an EMBL/GenBank/DDBJ whole genome shotgun (WGS) entry which is preliminary data.</text>
</comment>
<gene>
    <name evidence="10" type="ORF">FLAT13_00745</name>
</gene>
<dbReference type="PANTHER" id="PTHR33866:SF1">
    <property type="entry name" value="S-ADENOSYLMETHIONINE DECARBOXYLASE PROENZYME"/>
    <property type="match status" value="1"/>
</dbReference>
<evidence type="ECO:0000256" key="9">
    <source>
        <dbReference type="ARBA" id="ARBA00023317"/>
    </source>
</evidence>
<evidence type="ECO:0000313" key="11">
    <source>
        <dbReference type="Proteomes" id="UP000530060"/>
    </source>
</evidence>
<sequence>MFVILFYIILLNKLLYIWRRCQYITLMDLPPYSPGLHKLVTLHVDKILALTDSQGFVAVTNSVLEKYELEKVGMVVHDFENSSFTISFCLKESHICIHTWPEYNQLTLDVYLCNYLQDNSHKVRSVVADYISYFEAKIIKDFEINR</sequence>
<evidence type="ECO:0000256" key="3">
    <source>
        <dbReference type="ARBA" id="ARBA00022813"/>
    </source>
</evidence>
<dbReference type="InterPro" id="IPR003826">
    <property type="entry name" value="AdoMetDC_fam_prok"/>
</dbReference>
<name>A0A6V6YQP6_9FLAO</name>
<dbReference type="AlphaFoldDB" id="A0A6V6YQP6"/>
<dbReference type="SUPFAM" id="SSF56276">
    <property type="entry name" value="S-adenosylmethionine decarboxylase"/>
    <property type="match status" value="1"/>
</dbReference>
<keyword evidence="11" id="KW-1185">Reference proteome</keyword>
<accession>A0A6V6YQP6</accession>
<reference evidence="10 11" key="1">
    <citation type="submission" date="2020-06" db="EMBL/GenBank/DDBJ databases">
        <authorList>
            <person name="Criscuolo A."/>
        </authorList>
    </citation>
    <scope>NUCLEOTIDE SEQUENCE [LARGE SCALE GENOMIC DNA]</scope>
    <source>
        <strain evidence="11">CIP 111411</strain>
    </source>
</reference>
<evidence type="ECO:0000256" key="5">
    <source>
        <dbReference type="ARBA" id="ARBA00023115"/>
    </source>
</evidence>
<organism evidence="10 11">
    <name type="scientific">Flavobacterium salmonis</name>
    <dbReference type="NCBI Taxonomy" id="2654844"/>
    <lineage>
        <taxon>Bacteria</taxon>
        <taxon>Pseudomonadati</taxon>
        <taxon>Bacteroidota</taxon>
        <taxon>Flavobacteriia</taxon>
        <taxon>Flavobacteriales</taxon>
        <taxon>Flavobacteriaceae</taxon>
        <taxon>Flavobacterium</taxon>
    </lineage>
</organism>
<keyword evidence="9" id="KW-0670">Pyruvate</keyword>
<keyword evidence="2" id="KW-0210">Decarboxylase</keyword>
<dbReference type="GO" id="GO:0004014">
    <property type="term" value="F:adenosylmethionine decarboxylase activity"/>
    <property type="evidence" value="ECO:0007669"/>
    <property type="project" value="InterPro"/>
</dbReference>
<dbReference type="Proteomes" id="UP000530060">
    <property type="component" value="Unassembled WGS sequence"/>
</dbReference>
<evidence type="ECO:0000256" key="6">
    <source>
        <dbReference type="ARBA" id="ARBA00023145"/>
    </source>
</evidence>
<evidence type="ECO:0000256" key="2">
    <source>
        <dbReference type="ARBA" id="ARBA00022793"/>
    </source>
</evidence>
<protein>
    <submittedName>
        <fullName evidence="10">Adenosylmethionine decarboxylase</fullName>
    </submittedName>
</protein>
<dbReference type="GO" id="GO:0005829">
    <property type="term" value="C:cytosol"/>
    <property type="evidence" value="ECO:0007669"/>
    <property type="project" value="TreeGrafter"/>
</dbReference>
<keyword evidence="4" id="KW-0745">Spermidine biosynthesis</keyword>
<keyword evidence="5" id="KW-0620">Polyamine biosynthesis</keyword>
<evidence type="ECO:0000256" key="8">
    <source>
        <dbReference type="ARBA" id="ARBA00023270"/>
    </source>
</evidence>
<keyword evidence="8" id="KW-0704">Schiff base</keyword>
<dbReference type="PANTHER" id="PTHR33866">
    <property type="entry name" value="S-ADENOSYLMETHIONINE DECARBOXYLASE PROENZYME"/>
    <property type="match status" value="1"/>
</dbReference>
<dbReference type="EMBL" id="CAIJDP010000057">
    <property type="protein sequence ID" value="CAD0001679.1"/>
    <property type="molecule type" value="Genomic_DNA"/>
</dbReference>
<evidence type="ECO:0000256" key="4">
    <source>
        <dbReference type="ARBA" id="ARBA00023066"/>
    </source>
</evidence>
<dbReference type="GO" id="GO:0008295">
    <property type="term" value="P:spermidine biosynthetic process"/>
    <property type="evidence" value="ECO:0007669"/>
    <property type="project" value="UniProtKB-KW"/>
</dbReference>
<keyword evidence="6" id="KW-0865">Zymogen</keyword>
<dbReference type="Gene3D" id="3.60.90.10">
    <property type="entry name" value="S-adenosylmethionine decarboxylase"/>
    <property type="match status" value="1"/>
</dbReference>
<proteinExistence type="predicted"/>
<comment type="cofactor">
    <cofactor evidence="1">
        <name>pyruvate</name>
        <dbReference type="ChEBI" id="CHEBI:15361"/>
    </cofactor>
</comment>
<keyword evidence="3" id="KW-0068">Autocatalytic cleavage</keyword>
<evidence type="ECO:0000313" key="10">
    <source>
        <dbReference type="EMBL" id="CAD0001679.1"/>
    </source>
</evidence>
<dbReference type="Pfam" id="PF02675">
    <property type="entry name" value="AdoMet_dc"/>
    <property type="match status" value="1"/>
</dbReference>